<dbReference type="OrthoDB" id="5464992at2"/>
<evidence type="ECO:0000313" key="5">
    <source>
        <dbReference type="Proteomes" id="UP000295794"/>
    </source>
</evidence>
<dbReference type="Proteomes" id="UP000295794">
    <property type="component" value="Unassembled WGS sequence"/>
</dbReference>
<evidence type="ECO:0000256" key="1">
    <source>
        <dbReference type="SAM" id="MobiDB-lite"/>
    </source>
</evidence>
<keyword evidence="5" id="KW-1185">Reference proteome</keyword>
<name>A0A377QAJ9_9NEIS</name>
<evidence type="ECO:0008006" key="6">
    <source>
        <dbReference type="Google" id="ProtNLM"/>
    </source>
</evidence>
<sequence>MDIADLHRAIEQQLQGVFPKMEVLTYPDLEGRVSLPLLLIELAEFSDGTQPGNGELSLIARFEARLVMDPTRADAELHIRQLVCRLAAAIHFKTWGQPVGLARIQSVAPDGFKGELEGYLVWCVTFEHELHVGDVEEWPMPELGELSPYDDNRPEPADAYLKPQDL</sequence>
<proteinExistence type="predicted"/>
<organism evidence="2 4">
    <name type="scientific">Iodobacter fluviatilis</name>
    <dbReference type="NCBI Taxonomy" id="537"/>
    <lineage>
        <taxon>Bacteria</taxon>
        <taxon>Pseudomonadati</taxon>
        <taxon>Pseudomonadota</taxon>
        <taxon>Betaproteobacteria</taxon>
        <taxon>Neisseriales</taxon>
        <taxon>Chitinibacteraceae</taxon>
        <taxon>Iodobacter</taxon>
    </lineage>
</organism>
<feature type="region of interest" description="Disordered" evidence="1">
    <location>
        <begin position="143"/>
        <end position="166"/>
    </location>
</feature>
<evidence type="ECO:0000313" key="4">
    <source>
        <dbReference type="Proteomes" id="UP000255108"/>
    </source>
</evidence>
<dbReference type="EMBL" id="UGHR01000001">
    <property type="protein sequence ID" value="STQ91735.1"/>
    <property type="molecule type" value="Genomic_DNA"/>
</dbReference>
<dbReference type="RefSeq" id="WP_115227915.1">
    <property type="nucleotide sequence ID" value="NZ_CAWOLO010000025.1"/>
</dbReference>
<evidence type="ECO:0000313" key="2">
    <source>
        <dbReference type="EMBL" id="STQ91735.1"/>
    </source>
</evidence>
<dbReference type="AlphaFoldDB" id="A0A377QAJ9"/>
<accession>A0A377QAJ9</accession>
<dbReference type="EMBL" id="SMBT01000025">
    <property type="protein sequence ID" value="TCU81219.1"/>
    <property type="molecule type" value="Genomic_DNA"/>
</dbReference>
<reference evidence="3 5" key="2">
    <citation type="submission" date="2019-03" db="EMBL/GenBank/DDBJ databases">
        <title>Genomic Encyclopedia of Type Strains, Phase IV (KMG-IV): sequencing the most valuable type-strain genomes for metagenomic binning, comparative biology and taxonomic classification.</title>
        <authorList>
            <person name="Goeker M."/>
        </authorList>
    </citation>
    <scope>NUCLEOTIDE SEQUENCE [LARGE SCALE GENOMIC DNA]</scope>
    <source>
        <strain evidence="3 5">DSM 3764</strain>
    </source>
</reference>
<gene>
    <name evidence="3" type="ORF">EV682_12522</name>
    <name evidence="2" type="ORF">NCTC11159_02812</name>
</gene>
<protein>
    <recommendedName>
        <fullName evidence="6">Phage protein</fullName>
    </recommendedName>
</protein>
<evidence type="ECO:0000313" key="3">
    <source>
        <dbReference type="EMBL" id="TCU81219.1"/>
    </source>
</evidence>
<reference evidence="2 4" key="1">
    <citation type="submission" date="2018-06" db="EMBL/GenBank/DDBJ databases">
        <authorList>
            <consortium name="Pathogen Informatics"/>
            <person name="Doyle S."/>
        </authorList>
    </citation>
    <scope>NUCLEOTIDE SEQUENCE [LARGE SCALE GENOMIC DNA]</scope>
    <source>
        <strain evidence="2 4">NCTC11159</strain>
    </source>
</reference>
<dbReference type="Proteomes" id="UP000255108">
    <property type="component" value="Unassembled WGS sequence"/>
</dbReference>